<dbReference type="GO" id="GO:0020037">
    <property type="term" value="F:heme binding"/>
    <property type="evidence" value="ECO:0007669"/>
    <property type="project" value="InterPro"/>
</dbReference>
<comment type="similarity">
    <text evidence="2 6">Belongs to the cytochrome P450 family.</text>
</comment>
<evidence type="ECO:0000256" key="6">
    <source>
        <dbReference type="RuleBase" id="RU000461"/>
    </source>
</evidence>
<dbReference type="PROSITE" id="PS00086">
    <property type="entry name" value="CYTOCHROME_P450"/>
    <property type="match status" value="1"/>
</dbReference>
<keyword evidence="6" id="KW-0560">Oxidoreductase</keyword>
<dbReference type="InterPro" id="IPR036396">
    <property type="entry name" value="Cyt_P450_sf"/>
</dbReference>
<dbReference type="Gene3D" id="1.10.630.10">
    <property type="entry name" value="Cytochrome P450"/>
    <property type="match status" value="1"/>
</dbReference>
<evidence type="ECO:0000313" key="7">
    <source>
        <dbReference type="EMBL" id="KAF1923473.1"/>
    </source>
</evidence>
<dbReference type="InterPro" id="IPR002403">
    <property type="entry name" value="Cyt_P450_E_grp-IV"/>
</dbReference>
<feature type="binding site" description="axial binding residue" evidence="5">
    <location>
        <position position="278"/>
    </location>
    <ligand>
        <name>heme</name>
        <dbReference type="ChEBI" id="CHEBI:30413"/>
    </ligand>
    <ligandPart>
        <name>Fe</name>
        <dbReference type="ChEBI" id="CHEBI:18248"/>
    </ligandPart>
</feature>
<keyword evidence="4 5" id="KW-0408">Iron</keyword>
<dbReference type="PANTHER" id="PTHR47582">
    <property type="entry name" value="P450, PUTATIVE (EUROFUNG)-RELATED"/>
    <property type="match status" value="1"/>
</dbReference>
<evidence type="ECO:0000256" key="1">
    <source>
        <dbReference type="ARBA" id="ARBA00001971"/>
    </source>
</evidence>
<dbReference type="Proteomes" id="UP000800082">
    <property type="component" value="Unassembled WGS sequence"/>
</dbReference>
<dbReference type="PRINTS" id="PR00465">
    <property type="entry name" value="EP450IV"/>
</dbReference>
<evidence type="ECO:0000256" key="2">
    <source>
        <dbReference type="ARBA" id="ARBA00010617"/>
    </source>
</evidence>
<dbReference type="Pfam" id="PF00067">
    <property type="entry name" value="p450"/>
    <property type="match status" value="1"/>
</dbReference>
<keyword evidence="5 6" id="KW-0349">Heme</keyword>
<reference evidence="7" key="1">
    <citation type="journal article" date="2020" name="Stud. Mycol.">
        <title>101 Dothideomycetes genomes: a test case for predicting lifestyles and emergence of pathogens.</title>
        <authorList>
            <person name="Haridas S."/>
            <person name="Albert R."/>
            <person name="Binder M."/>
            <person name="Bloem J."/>
            <person name="Labutti K."/>
            <person name="Salamov A."/>
            <person name="Andreopoulos B."/>
            <person name="Baker S."/>
            <person name="Barry K."/>
            <person name="Bills G."/>
            <person name="Bluhm B."/>
            <person name="Cannon C."/>
            <person name="Castanera R."/>
            <person name="Culley D."/>
            <person name="Daum C."/>
            <person name="Ezra D."/>
            <person name="Gonzalez J."/>
            <person name="Henrissat B."/>
            <person name="Kuo A."/>
            <person name="Liang C."/>
            <person name="Lipzen A."/>
            <person name="Lutzoni F."/>
            <person name="Magnuson J."/>
            <person name="Mondo S."/>
            <person name="Nolan M."/>
            <person name="Ohm R."/>
            <person name="Pangilinan J."/>
            <person name="Park H.-J."/>
            <person name="Ramirez L."/>
            <person name="Alfaro M."/>
            <person name="Sun H."/>
            <person name="Tritt A."/>
            <person name="Yoshinaga Y."/>
            <person name="Zwiers L.-H."/>
            <person name="Turgeon B."/>
            <person name="Goodwin S."/>
            <person name="Spatafora J."/>
            <person name="Crous P."/>
            <person name="Grigoriev I."/>
        </authorList>
    </citation>
    <scope>NUCLEOTIDE SEQUENCE</scope>
    <source>
        <strain evidence="7">CBS 183.55</strain>
    </source>
</reference>
<name>A0A6A5R776_9PLEO</name>
<dbReference type="OrthoDB" id="1470350at2759"/>
<keyword evidence="3 5" id="KW-0479">Metal-binding</keyword>
<dbReference type="SUPFAM" id="SSF48264">
    <property type="entry name" value="Cytochrome P450"/>
    <property type="match status" value="1"/>
</dbReference>
<evidence type="ECO:0000313" key="8">
    <source>
        <dbReference type="Proteomes" id="UP000800082"/>
    </source>
</evidence>
<proteinExistence type="inferred from homology"/>
<dbReference type="RefSeq" id="XP_033443726.1">
    <property type="nucleotide sequence ID" value="XM_033598453.1"/>
</dbReference>
<evidence type="ECO:0000256" key="4">
    <source>
        <dbReference type="ARBA" id="ARBA00023004"/>
    </source>
</evidence>
<evidence type="ECO:0000256" key="3">
    <source>
        <dbReference type="ARBA" id="ARBA00022723"/>
    </source>
</evidence>
<sequence>MNLRWLTDFATKVDSISGRKAVVDPRNAGKERIARDGAMEIKVYEEAVSYFLLSLFPFLTMPQSYKAWQHLQQTISKYYAAGHHASDPTTATVTHNRANTLTEYGFTGDEIRLLECTLPVVSTRNAILTLYWLLLYILPLPSLLEKLPAEIAASAKTSPSDSVGTRSITLNISEFEIELPLLVSCYREILRPVDHTICNRRIMQDMTITYQDGQSYLLKKGVDIQLPAGFTHRHTTSWGPDAEQFRTDLFLASTSKVIGADRTRKVAYMPFGGGRHLCPGRTFAFAEIIGCAAVMLLGFDVEATGMGFEDTQMRGPRFSSSTVKPVGSDKGLGAMIKHREEFASVAWKFYS</sequence>
<accession>A0A6A5R776</accession>
<gene>
    <name evidence="7" type="ORF">M421DRAFT_9701</name>
</gene>
<dbReference type="GeneID" id="54356120"/>
<keyword evidence="8" id="KW-1185">Reference proteome</keyword>
<dbReference type="InterPro" id="IPR001128">
    <property type="entry name" value="Cyt_P450"/>
</dbReference>
<dbReference type="AlphaFoldDB" id="A0A6A5R776"/>
<dbReference type="GO" id="GO:0004497">
    <property type="term" value="F:monooxygenase activity"/>
    <property type="evidence" value="ECO:0007669"/>
    <property type="project" value="UniProtKB-KW"/>
</dbReference>
<protein>
    <submittedName>
        <fullName evidence="7">Cytochrome P450</fullName>
    </submittedName>
</protein>
<dbReference type="InterPro" id="IPR053007">
    <property type="entry name" value="CYP450_monoxygenase_sec-met"/>
</dbReference>
<dbReference type="InterPro" id="IPR017972">
    <property type="entry name" value="Cyt_P450_CS"/>
</dbReference>
<keyword evidence="6" id="KW-0503">Monooxygenase</keyword>
<dbReference type="GO" id="GO:0005506">
    <property type="term" value="F:iron ion binding"/>
    <property type="evidence" value="ECO:0007669"/>
    <property type="project" value="InterPro"/>
</dbReference>
<comment type="cofactor">
    <cofactor evidence="1 5">
        <name>heme</name>
        <dbReference type="ChEBI" id="CHEBI:30413"/>
    </cofactor>
</comment>
<organism evidence="7 8">
    <name type="scientific">Didymella exigua CBS 183.55</name>
    <dbReference type="NCBI Taxonomy" id="1150837"/>
    <lineage>
        <taxon>Eukaryota</taxon>
        <taxon>Fungi</taxon>
        <taxon>Dikarya</taxon>
        <taxon>Ascomycota</taxon>
        <taxon>Pezizomycotina</taxon>
        <taxon>Dothideomycetes</taxon>
        <taxon>Pleosporomycetidae</taxon>
        <taxon>Pleosporales</taxon>
        <taxon>Pleosporineae</taxon>
        <taxon>Didymellaceae</taxon>
        <taxon>Didymella</taxon>
    </lineage>
</organism>
<dbReference type="EMBL" id="ML979005">
    <property type="protein sequence ID" value="KAF1923473.1"/>
    <property type="molecule type" value="Genomic_DNA"/>
</dbReference>
<evidence type="ECO:0000256" key="5">
    <source>
        <dbReference type="PIRSR" id="PIRSR602403-1"/>
    </source>
</evidence>
<dbReference type="PANTHER" id="PTHR47582:SF1">
    <property type="entry name" value="P450, PUTATIVE (EUROFUNG)-RELATED"/>
    <property type="match status" value="1"/>
</dbReference>
<dbReference type="GO" id="GO:0016705">
    <property type="term" value="F:oxidoreductase activity, acting on paired donors, with incorporation or reduction of molecular oxygen"/>
    <property type="evidence" value="ECO:0007669"/>
    <property type="project" value="InterPro"/>
</dbReference>